<sequence length="339" mass="38849">MYSMDTRAGLVPKSSNSKENTSVRRMMPVVDTQIHTLVESQPCTSNHMSPDGSPLSTPKSPKTSRSRKETSPRKTLQNNKKQLMYSSPRNVTYKKIINSPRPKRENNSRESEHTTEPSRNNVTNDSTSVDNKTEMRDMKRDEKDMPRSLEVNAYYEHVARVEKTNEEEMRCEKDRNKVPDSGPASVEVTKLLRQLCGGDATGCRNERMIGAKNAQLFCVTGSSPRQPSTPQLLRILEETIQKKTPKALFPKTVVPVKDAERLRMSFNIPERVTENLFQYRTKFVQHMLTSTMYANSDIGKPWEKIGSVSEQIIDDLLLNCAKEMELHHYVKSFYENETR</sequence>
<gene>
    <name evidence="3" type="primary">LOC113397919</name>
</gene>
<dbReference type="GeneID" id="113397919"/>
<dbReference type="OMA" id="KILTMQR"/>
<protein>
    <submittedName>
        <fullName evidence="3">Uncharacterized protein LOC113397919</fullName>
    </submittedName>
</protein>
<feature type="compositionally biased region" description="Polar residues" evidence="1">
    <location>
        <begin position="33"/>
        <end position="48"/>
    </location>
</feature>
<reference evidence="3" key="1">
    <citation type="submission" date="2025-08" db="UniProtKB">
        <authorList>
            <consortium name="RefSeq"/>
        </authorList>
    </citation>
    <scope>IDENTIFICATION</scope>
    <source>
        <tissue evidence="3">Whole body</tissue>
    </source>
</reference>
<feature type="compositionally biased region" description="Basic and acidic residues" evidence="1">
    <location>
        <begin position="102"/>
        <end position="116"/>
    </location>
</feature>
<name>A0A8B8I7V7_VANTA</name>
<dbReference type="OrthoDB" id="8193942at2759"/>
<evidence type="ECO:0000313" key="3">
    <source>
        <dbReference type="RefSeq" id="XP_026492236.2"/>
    </source>
</evidence>
<keyword evidence="2" id="KW-1185">Reference proteome</keyword>
<proteinExistence type="predicted"/>
<feature type="compositionally biased region" description="Basic and acidic residues" evidence="1">
    <location>
        <begin position="131"/>
        <end position="145"/>
    </location>
</feature>
<feature type="compositionally biased region" description="Polar residues" evidence="1">
    <location>
        <begin position="73"/>
        <end position="90"/>
    </location>
</feature>
<feature type="compositionally biased region" description="Low complexity" evidence="1">
    <location>
        <begin position="53"/>
        <end position="63"/>
    </location>
</feature>
<feature type="compositionally biased region" description="Polar residues" evidence="1">
    <location>
        <begin position="117"/>
        <end position="130"/>
    </location>
</feature>
<organism evidence="2 3">
    <name type="scientific">Vanessa tameamea</name>
    <name type="common">Kamehameha butterfly</name>
    <dbReference type="NCBI Taxonomy" id="334116"/>
    <lineage>
        <taxon>Eukaryota</taxon>
        <taxon>Metazoa</taxon>
        <taxon>Ecdysozoa</taxon>
        <taxon>Arthropoda</taxon>
        <taxon>Hexapoda</taxon>
        <taxon>Insecta</taxon>
        <taxon>Pterygota</taxon>
        <taxon>Neoptera</taxon>
        <taxon>Endopterygota</taxon>
        <taxon>Lepidoptera</taxon>
        <taxon>Glossata</taxon>
        <taxon>Ditrysia</taxon>
        <taxon>Papilionoidea</taxon>
        <taxon>Nymphalidae</taxon>
        <taxon>Nymphalinae</taxon>
        <taxon>Vanessa</taxon>
    </lineage>
</organism>
<dbReference type="Proteomes" id="UP001652626">
    <property type="component" value="Chromosome 13"/>
</dbReference>
<dbReference type="RefSeq" id="XP_026492236.2">
    <property type="nucleotide sequence ID" value="XM_026636451.2"/>
</dbReference>
<evidence type="ECO:0000313" key="2">
    <source>
        <dbReference type="Proteomes" id="UP001652626"/>
    </source>
</evidence>
<feature type="region of interest" description="Disordered" evidence="1">
    <location>
        <begin position="1"/>
        <end position="145"/>
    </location>
</feature>
<dbReference type="AlphaFoldDB" id="A0A8B8I7V7"/>
<accession>A0A8B8I7V7</accession>
<evidence type="ECO:0000256" key="1">
    <source>
        <dbReference type="SAM" id="MobiDB-lite"/>
    </source>
</evidence>